<dbReference type="SMART" id="SM00382">
    <property type="entry name" value="AAA"/>
    <property type="match status" value="1"/>
</dbReference>
<keyword evidence="15" id="KW-1185">Reference proteome</keyword>
<dbReference type="PROSITE" id="PS00211">
    <property type="entry name" value="ABC_TRANSPORTER_1"/>
    <property type="match status" value="1"/>
</dbReference>
<dbReference type="InterPro" id="IPR039421">
    <property type="entry name" value="Type_1_exporter"/>
</dbReference>
<evidence type="ECO:0000256" key="6">
    <source>
        <dbReference type="ARBA" id="ARBA00022741"/>
    </source>
</evidence>
<dbReference type="GO" id="GO:0015421">
    <property type="term" value="F:ABC-type oligopeptide transporter activity"/>
    <property type="evidence" value="ECO:0007669"/>
    <property type="project" value="TreeGrafter"/>
</dbReference>
<accession>A0A8J4EIG4</accession>
<evidence type="ECO:0000256" key="1">
    <source>
        <dbReference type="ARBA" id="ARBA00004429"/>
    </source>
</evidence>
<feature type="transmembrane region" description="Helical" evidence="11">
    <location>
        <begin position="61"/>
        <end position="85"/>
    </location>
</feature>
<dbReference type="Gene3D" id="1.20.1560.10">
    <property type="entry name" value="ABC transporter type 1, transmembrane domain"/>
    <property type="match status" value="1"/>
</dbReference>
<dbReference type="InterPro" id="IPR011527">
    <property type="entry name" value="ABC1_TM_dom"/>
</dbReference>
<dbReference type="PROSITE" id="PS50929">
    <property type="entry name" value="ABC_TM1F"/>
    <property type="match status" value="1"/>
</dbReference>
<reference evidence="15" key="1">
    <citation type="journal article" date="2021" name="Int. J. Syst. Evol. Microbiol.">
        <title>Actinocatenispora comari sp. nov., an endophytic actinomycete isolated from aerial parts of Comarum salesowianum.</title>
        <authorList>
            <person name="Oyunbileg N."/>
            <person name="Iizaka Y."/>
            <person name="Hamada M."/>
            <person name="Davaapurev B.O."/>
            <person name="Fukumoto A."/>
            <person name="Tsetseg B."/>
            <person name="Kato F."/>
            <person name="Tamura T."/>
            <person name="Batkhuu J."/>
            <person name="Anzai Y."/>
        </authorList>
    </citation>
    <scope>NUCLEOTIDE SEQUENCE [LARGE SCALE GENOMIC DNA]</scope>
    <source>
        <strain evidence="15">NUM-2625</strain>
    </source>
</reference>
<dbReference type="InterPro" id="IPR036640">
    <property type="entry name" value="ABC1_TM_sf"/>
</dbReference>
<feature type="transmembrane region" description="Helical" evidence="11">
    <location>
        <begin position="28"/>
        <end position="49"/>
    </location>
</feature>
<comment type="subcellular location">
    <subcellularLocation>
        <location evidence="1">Cell inner membrane</location>
        <topology evidence="1">Multi-pass membrane protein</topology>
    </subcellularLocation>
</comment>
<dbReference type="GO" id="GO:0016887">
    <property type="term" value="F:ATP hydrolysis activity"/>
    <property type="evidence" value="ECO:0007669"/>
    <property type="project" value="InterPro"/>
</dbReference>
<dbReference type="PANTHER" id="PTHR43394">
    <property type="entry name" value="ATP-DEPENDENT PERMEASE MDL1, MITOCHONDRIAL"/>
    <property type="match status" value="1"/>
</dbReference>
<keyword evidence="6" id="KW-0547">Nucleotide-binding</keyword>
<evidence type="ECO:0000256" key="10">
    <source>
        <dbReference type="ARBA" id="ARBA00023455"/>
    </source>
</evidence>
<organism evidence="14 15">
    <name type="scientific">Actinocatenispora comari</name>
    <dbReference type="NCBI Taxonomy" id="2807577"/>
    <lineage>
        <taxon>Bacteria</taxon>
        <taxon>Bacillati</taxon>
        <taxon>Actinomycetota</taxon>
        <taxon>Actinomycetes</taxon>
        <taxon>Micromonosporales</taxon>
        <taxon>Micromonosporaceae</taxon>
        <taxon>Actinocatenispora</taxon>
    </lineage>
</organism>
<evidence type="ECO:0000313" key="15">
    <source>
        <dbReference type="Proteomes" id="UP000614996"/>
    </source>
</evidence>
<comment type="similarity">
    <text evidence="10">Belongs to the ABC transporter superfamily. Siderophore-Fe(3+) uptake transporter (SIUT) (TC 3.A.1.21) family.</text>
</comment>
<dbReference type="PROSITE" id="PS50893">
    <property type="entry name" value="ABC_TRANSPORTER_2"/>
    <property type="match status" value="1"/>
</dbReference>
<comment type="caution">
    <text evidence="14">The sequence shown here is derived from an EMBL/GenBank/DDBJ whole genome shotgun (WGS) entry which is preliminary data.</text>
</comment>
<keyword evidence="5 11" id="KW-0812">Transmembrane</keyword>
<keyword evidence="2" id="KW-0813">Transport</keyword>
<name>A0A8J4EIG4_9ACTN</name>
<evidence type="ECO:0000256" key="8">
    <source>
        <dbReference type="ARBA" id="ARBA00022989"/>
    </source>
</evidence>
<evidence type="ECO:0000259" key="12">
    <source>
        <dbReference type="PROSITE" id="PS50893"/>
    </source>
</evidence>
<keyword evidence="4" id="KW-0997">Cell inner membrane</keyword>
<keyword evidence="9 11" id="KW-0472">Membrane</keyword>
<evidence type="ECO:0000256" key="7">
    <source>
        <dbReference type="ARBA" id="ARBA00022840"/>
    </source>
</evidence>
<dbReference type="Gene3D" id="3.40.50.300">
    <property type="entry name" value="P-loop containing nucleotide triphosphate hydrolases"/>
    <property type="match status" value="1"/>
</dbReference>
<sequence>MRNKSSEDVPAVPVRRVAGLFVGYRRRLVGLVALVVLQAGVSVSAPFLLREILDRAIPARDVPLLSLLALGMLASAAGTAVLSAVTNRLSNVIGQGIMHDVRVAVYGQLQRMSLGWFTKTRAGDTLSRITSDIAGVDAVLTNTVTAMVQSGVSALAVAVALVVLNWQLALVALVVVPGMLLLTPRLGRRRRAVAGSRQRRMSGLTSLITESLSVSGILLAKTMGNRDELRDRFAAESREVSRLEIAASMMGRWSTASRRASLVAVPAVVYWLAGVQFAHGIHPSTLGTVVAFTSMLNRLVAPIGTMQGIGAGVSTSMALFGRIFEVLDLPVEVADAPGATPLRVTGRAEVALRDVWFRYDGHGTSAGNDEASNDGGAGNRGVASGGGGGWTLRGIDLTVPAGRRLAIVGATGSGKTSVAYLIARLYDPQRGTVTIDGTDVRDVTLDSLAGVVGLVSQETYLFHDTVAANLRFARPDATDADLVAACRAARIHDAVAALPDGYDTVVGERGFRFSGGERQRLAIARVLLRDPPVLVLDEATSALDTGTEREVQLALEVAAAGRTTIAIAHRLSTVRDADEIVVLDAGTVVERGRHADLVAAGGRYASLVAVADHPAVP</sequence>
<proteinExistence type="inferred from homology"/>
<dbReference type="RefSeq" id="WP_207122848.1">
    <property type="nucleotide sequence ID" value="NZ_BOPO01000004.1"/>
</dbReference>
<dbReference type="CDD" id="cd18550">
    <property type="entry name" value="ABC_6TM_exporter_like"/>
    <property type="match status" value="1"/>
</dbReference>
<dbReference type="AlphaFoldDB" id="A0A8J4EIG4"/>
<dbReference type="GO" id="GO:0005886">
    <property type="term" value="C:plasma membrane"/>
    <property type="evidence" value="ECO:0007669"/>
    <property type="project" value="UniProtKB-SubCell"/>
</dbReference>
<protein>
    <submittedName>
        <fullName evidence="14">Multidrug ABC transporter ATP-binding protein</fullName>
    </submittedName>
</protein>
<evidence type="ECO:0000259" key="13">
    <source>
        <dbReference type="PROSITE" id="PS50929"/>
    </source>
</evidence>
<dbReference type="Pfam" id="PF00664">
    <property type="entry name" value="ABC_membrane"/>
    <property type="match status" value="1"/>
</dbReference>
<evidence type="ECO:0000256" key="2">
    <source>
        <dbReference type="ARBA" id="ARBA00022448"/>
    </source>
</evidence>
<evidence type="ECO:0000256" key="4">
    <source>
        <dbReference type="ARBA" id="ARBA00022519"/>
    </source>
</evidence>
<evidence type="ECO:0000256" key="11">
    <source>
        <dbReference type="SAM" id="Phobius"/>
    </source>
</evidence>
<evidence type="ECO:0000313" key="14">
    <source>
        <dbReference type="EMBL" id="GIL25221.1"/>
    </source>
</evidence>
<feature type="transmembrane region" description="Helical" evidence="11">
    <location>
        <begin position="154"/>
        <end position="182"/>
    </location>
</feature>
<gene>
    <name evidence="14" type="ORF">NUM_04760</name>
</gene>
<dbReference type="Pfam" id="PF00005">
    <property type="entry name" value="ABC_tran"/>
    <property type="match status" value="1"/>
</dbReference>
<dbReference type="EMBL" id="BOPO01000004">
    <property type="protein sequence ID" value="GIL25221.1"/>
    <property type="molecule type" value="Genomic_DNA"/>
</dbReference>
<keyword evidence="7 14" id="KW-0067">ATP-binding</keyword>
<evidence type="ECO:0000256" key="5">
    <source>
        <dbReference type="ARBA" id="ARBA00022692"/>
    </source>
</evidence>
<dbReference type="FunFam" id="3.40.50.300:FF:000221">
    <property type="entry name" value="Multidrug ABC transporter ATP-binding protein"/>
    <property type="match status" value="1"/>
</dbReference>
<keyword evidence="8 11" id="KW-1133">Transmembrane helix</keyword>
<dbReference type="PANTHER" id="PTHR43394:SF1">
    <property type="entry name" value="ATP-BINDING CASSETTE SUB-FAMILY B MEMBER 10, MITOCHONDRIAL"/>
    <property type="match status" value="1"/>
</dbReference>
<keyword evidence="3" id="KW-1003">Cell membrane</keyword>
<dbReference type="GO" id="GO:0005524">
    <property type="term" value="F:ATP binding"/>
    <property type="evidence" value="ECO:0007669"/>
    <property type="project" value="UniProtKB-KW"/>
</dbReference>
<dbReference type="InterPro" id="IPR027417">
    <property type="entry name" value="P-loop_NTPase"/>
</dbReference>
<evidence type="ECO:0000256" key="9">
    <source>
        <dbReference type="ARBA" id="ARBA00023136"/>
    </source>
</evidence>
<evidence type="ECO:0000256" key="3">
    <source>
        <dbReference type="ARBA" id="ARBA00022475"/>
    </source>
</evidence>
<dbReference type="SUPFAM" id="SSF90123">
    <property type="entry name" value="ABC transporter transmembrane region"/>
    <property type="match status" value="1"/>
</dbReference>
<dbReference type="Proteomes" id="UP000614996">
    <property type="component" value="Unassembled WGS sequence"/>
</dbReference>
<dbReference type="InterPro" id="IPR017871">
    <property type="entry name" value="ABC_transporter-like_CS"/>
</dbReference>
<feature type="domain" description="ABC transmembrane type-1" evidence="13">
    <location>
        <begin position="29"/>
        <end position="315"/>
    </location>
</feature>
<dbReference type="SUPFAM" id="SSF52540">
    <property type="entry name" value="P-loop containing nucleoside triphosphate hydrolases"/>
    <property type="match status" value="1"/>
</dbReference>
<feature type="domain" description="ABC transporter" evidence="12">
    <location>
        <begin position="350"/>
        <end position="610"/>
    </location>
</feature>
<dbReference type="InterPro" id="IPR003593">
    <property type="entry name" value="AAA+_ATPase"/>
</dbReference>
<dbReference type="InterPro" id="IPR003439">
    <property type="entry name" value="ABC_transporter-like_ATP-bd"/>
</dbReference>